<evidence type="ECO:0000313" key="5">
    <source>
        <dbReference type="Proteomes" id="UP001219525"/>
    </source>
</evidence>
<keyword evidence="2" id="KW-1133">Transmembrane helix</keyword>
<reference evidence="4" key="1">
    <citation type="submission" date="2023-03" db="EMBL/GenBank/DDBJ databases">
        <title>Massive genome expansion in bonnet fungi (Mycena s.s.) driven by repeated elements and novel gene families across ecological guilds.</title>
        <authorList>
            <consortium name="Lawrence Berkeley National Laboratory"/>
            <person name="Harder C.B."/>
            <person name="Miyauchi S."/>
            <person name="Viragh M."/>
            <person name="Kuo A."/>
            <person name="Thoen E."/>
            <person name="Andreopoulos B."/>
            <person name="Lu D."/>
            <person name="Skrede I."/>
            <person name="Drula E."/>
            <person name="Henrissat B."/>
            <person name="Morin E."/>
            <person name="Kohler A."/>
            <person name="Barry K."/>
            <person name="LaButti K."/>
            <person name="Morin E."/>
            <person name="Salamov A."/>
            <person name="Lipzen A."/>
            <person name="Mereny Z."/>
            <person name="Hegedus B."/>
            <person name="Baldrian P."/>
            <person name="Stursova M."/>
            <person name="Weitz H."/>
            <person name="Taylor A."/>
            <person name="Grigoriev I.V."/>
            <person name="Nagy L.G."/>
            <person name="Martin F."/>
            <person name="Kauserud H."/>
        </authorList>
    </citation>
    <scope>NUCLEOTIDE SEQUENCE</scope>
    <source>
        <strain evidence="4">9144</strain>
    </source>
</reference>
<evidence type="ECO:0000313" key="4">
    <source>
        <dbReference type="EMBL" id="KAJ7215553.1"/>
    </source>
</evidence>
<feature type="region of interest" description="Disordered" evidence="1">
    <location>
        <begin position="212"/>
        <end position="247"/>
    </location>
</feature>
<keyword evidence="2" id="KW-0472">Membrane</keyword>
<protein>
    <recommendedName>
        <fullName evidence="6">Mid2 domain-containing protein</fullName>
    </recommendedName>
</protein>
<evidence type="ECO:0000256" key="1">
    <source>
        <dbReference type="SAM" id="MobiDB-lite"/>
    </source>
</evidence>
<evidence type="ECO:0000256" key="2">
    <source>
        <dbReference type="SAM" id="Phobius"/>
    </source>
</evidence>
<comment type="caution">
    <text evidence="4">The sequence shown here is derived from an EMBL/GenBank/DDBJ whole genome shotgun (WGS) entry which is preliminary data.</text>
</comment>
<evidence type="ECO:0008006" key="6">
    <source>
        <dbReference type="Google" id="ProtNLM"/>
    </source>
</evidence>
<gene>
    <name evidence="4" type="ORF">GGX14DRAFT_562768</name>
</gene>
<dbReference type="EMBL" id="JARJCW010000017">
    <property type="protein sequence ID" value="KAJ7215553.1"/>
    <property type="molecule type" value="Genomic_DNA"/>
</dbReference>
<dbReference type="Proteomes" id="UP001219525">
    <property type="component" value="Unassembled WGS sequence"/>
</dbReference>
<keyword evidence="5" id="KW-1185">Reference proteome</keyword>
<evidence type="ECO:0000256" key="3">
    <source>
        <dbReference type="SAM" id="SignalP"/>
    </source>
</evidence>
<sequence length="247" mass="25929">MLLLKLSLCFLSLVAHSTLTAALNITVSSQFVEAPGPISFALATDPTDPDPQITHMFNVSNSVNTSFPSYIIGSNAAISQFALNGTAKFNLPPLPESGGWVITVQLSTPTGGGGSPELGPIIATSNTFSVTPGPQPKRFVEHVHLIPQIPRQLTQLHPAHSTQAATGSPRKPISAAVLALTIGGIVIVVAIAGWLVIPGCRWRISRKRSLPSIIEEGRSRGPEPRASAAPSDSLPEKAPWSESGKTV</sequence>
<dbReference type="AlphaFoldDB" id="A0AAD6VKC5"/>
<keyword evidence="3" id="KW-0732">Signal</keyword>
<feature type="signal peptide" evidence="3">
    <location>
        <begin position="1"/>
        <end position="22"/>
    </location>
</feature>
<proteinExistence type="predicted"/>
<organism evidence="4 5">
    <name type="scientific">Mycena pura</name>
    <dbReference type="NCBI Taxonomy" id="153505"/>
    <lineage>
        <taxon>Eukaryota</taxon>
        <taxon>Fungi</taxon>
        <taxon>Dikarya</taxon>
        <taxon>Basidiomycota</taxon>
        <taxon>Agaricomycotina</taxon>
        <taxon>Agaricomycetes</taxon>
        <taxon>Agaricomycetidae</taxon>
        <taxon>Agaricales</taxon>
        <taxon>Marasmiineae</taxon>
        <taxon>Mycenaceae</taxon>
        <taxon>Mycena</taxon>
    </lineage>
</organism>
<feature type="chain" id="PRO_5042214497" description="Mid2 domain-containing protein" evidence="3">
    <location>
        <begin position="23"/>
        <end position="247"/>
    </location>
</feature>
<keyword evidence="2" id="KW-0812">Transmembrane</keyword>
<accession>A0AAD6VKC5</accession>
<name>A0AAD6VKC5_9AGAR</name>
<feature type="transmembrane region" description="Helical" evidence="2">
    <location>
        <begin position="173"/>
        <end position="197"/>
    </location>
</feature>